<evidence type="ECO:0000259" key="4">
    <source>
        <dbReference type="PROSITE" id="PS50043"/>
    </source>
</evidence>
<dbReference type="PANTHER" id="PTHR44688:SF16">
    <property type="entry name" value="DNA-BINDING TRANSCRIPTIONAL ACTIVATOR DEVR_DOSR"/>
    <property type="match status" value="1"/>
</dbReference>
<dbReference type="CDD" id="cd06170">
    <property type="entry name" value="LuxR_C_like"/>
    <property type="match status" value="1"/>
</dbReference>
<dbReference type="Pfam" id="PF00196">
    <property type="entry name" value="GerE"/>
    <property type="match status" value="1"/>
</dbReference>
<name>A0A5C5ZV62_9BACT</name>
<dbReference type="RefSeq" id="WP_315852743.1">
    <property type="nucleotide sequence ID" value="NZ_SJPQ01000001.1"/>
</dbReference>
<dbReference type="Proteomes" id="UP000315440">
    <property type="component" value="Unassembled WGS sequence"/>
</dbReference>
<dbReference type="InterPro" id="IPR036388">
    <property type="entry name" value="WH-like_DNA-bd_sf"/>
</dbReference>
<organism evidence="5 6">
    <name type="scientific">Pseudobythopirellula maris</name>
    <dbReference type="NCBI Taxonomy" id="2527991"/>
    <lineage>
        <taxon>Bacteria</taxon>
        <taxon>Pseudomonadati</taxon>
        <taxon>Planctomycetota</taxon>
        <taxon>Planctomycetia</taxon>
        <taxon>Pirellulales</taxon>
        <taxon>Lacipirellulaceae</taxon>
        <taxon>Pseudobythopirellula</taxon>
    </lineage>
</organism>
<feature type="domain" description="HTH luxR-type" evidence="4">
    <location>
        <begin position="121"/>
        <end position="186"/>
    </location>
</feature>
<evidence type="ECO:0000313" key="6">
    <source>
        <dbReference type="Proteomes" id="UP000315440"/>
    </source>
</evidence>
<dbReference type="PROSITE" id="PS50043">
    <property type="entry name" value="HTH_LUXR_2"/>
    <property type="match status" value="1"/>
</dbReference>
<protein>
    <submittedName>
        <fullName evidence="5">Oxygen regulatory protein NreC</fullName>
    </submittedName>
</protein>
<evidence type="ECO:0000313" key="5">
    <source>
        <dbReference type="EMBL" id="TWT90103.1"/>
    </source>
</evidence>
<dbReference type="PRINTS" id="PR00038">
    <property type="entry name" value="HTHLUXR"/>
</dbReference>
<dbReference type="AlphaFoldDB" id="A0A5C5ZV62"/>
<dbReference type="InterPro" id="IPR000792">
    <property type="entry name" value="Tscrpt_reg_LuxR_C"/>
</dbReference>
<dbReference type="InterPro" id="IPR016032">
    <property type="entry name" value="Sig_transdc_resp-reg_C-effctor"/>
</dbReference>
<dbReference type="GO" id="GO:0003677">
    <property type="term" value="F:DNA binding"/>
    <property type="evidence" value="ECO:0007669"/>
    <property type="project" value="UniProtKB-KW"/>
</dbReference>
<dbReference type="PANTHER" id="PTHR44688">
    <property type="entry name" value="DNA-BINDING TRANSCRIPTIONAL ACTIVATOR DEVR_DOSR"/>
    <property type="match status" value="1"/>
</dbReference>
<reference evidence="5 6" key="1">
    <citation type="submission" date="2019-02" db="EMBL/GenBank/DDBJ databases">
        <title>Deep-cultivation of Planctomycetes and their phenomic and genomic characterization uncovers novel biology.</title>
        <authorList>
            <person name="Wiegand S."/>
            <person name="Jogler M."/>
            <person name="Boedeker C."/>
            <person name="Pinto D."/>
            <person name="Vollmers J."/>
            <person name="Rivas-Marin E."/>
            <person name="Kohn T."/>
            <person name="Peeters S.H."/>
            <person name="Heuer A."/>
            <person name="Rast P."/>
            <person name="Oberbeckmann S."/>
            <person name="Bunk B."/>
            <person name="Jeske O."/>
            <person name="Meyerdierks A."/>
            <person name="Storesund J.E."/>
            <person name="Kallscheuer N."/>
            <person name="Luecker S."/>
            <person name="Lage O.M."/>
            <person name="Pohl T."/>
            <person name="Merkel B.J."/>
            <person name="Hornburger P."/>
            <person name="Mueller R.-W."/>
            <person name="Bruemmer F."/>
            <person name="Labrenz M."/>
            <person name="Spormann A.M."/>
            <person name="Op Den Camp H."/>
            <person name="Overmann J."/>
            <person name="Amann R."/>
            <person name="Jetten M.S.M."/>
            <person name="Mascher T."/>
            <person name="Medema M.H."/>
            <person name="Devos D.P."/>
            <person name="Kaster A.-K."/>
            <person name="Ovreas L."/>
            <person name="Rohde M."/>
            <person name="Galperin M.Y."/>
            <person name="Jogler C."/>
        </authorList>
    </citation>
    <scope>NUCLEOTIDE SEQUENCE [LARGE SCALE GENOMIC DNA]</scope>
    <source>
        <strain evidence="5 6">Mal64</strain>
    </source>
</reference>
<dbReference type="SMART" id="SM00421">
    <property type="entry name" value="HTH_LUXR"/>
    <property type="match status" value="1"/>
</dbReference>
<dbReference type="Gene3D" id="1.10.10.10">
    <property type="entry name" value="Winged helix-like DNA-binding domain superfamily/Winged helix DNA-binding domain"/>
    <property type="match status" value="1"/>
</dbReference>
<dbReference type="EMBL" id="SJPQ01000001">
    <property type="protein sequence ID" value="TWT90103.1"/>
    <property type="molecule type" value="Genomic_DNA"/>
</dbReference>
<keyword evidence="6" id="KW-1185">Reference proteome</keyword>
<accession>A0A5C5ZV62</accession>
<sequence>MRHRLDAEAYSAQLGVSKFLTPSMADPESLISRFNSSTSFSHKVLLTDDPRLARAANTSYMPVVWLVDPADKSAVQSKHSPKSYKTVHRVSRRCGWRTLEAALNRCADSTTSADGSEAADSLDPLNGLTRREREVLALVGQGMSVRECAEALSIAESTIDNHKYRLMKKLGVKKSLELIRIALRNGVIEL</sequence>
<comment type="caution">
    <text evidence="5">The sequence shown here is derived from an EMBL/GenBank/DDBJ whole genome shotgun (WGS) entry which is preliminary data.</text>
</comment>
<gene>
    <name evidence="5" type="primary">nreC_1</name>
    <name evidence="5" type="ORF">Mal64_04860</name>
</gene>
<proteinExistence type="predicted"/>
<evidence type="ECO:0000256" key="1">
    <source>
        <dbReference type="ARBA" id="ARBA00023015"/>
    </source>
</evidence>
<keyword evidence="1" id="KW-0805">Transcription regulation</keyword>
<keyword evidence="2" id="KW-0238">DNA-binding</keyword>
<evidence type="ECO:0000256" key="2">
    <source>
        <dbReference type="ARBA" id="ARBA00023125"/>
    </source>
</evidence>
<dbReference type="GO" id="GO:0006355">
    <property type="term" value="P:regulation of DNA-templated transcription"/>
    <property type="evidence" value="ECO:0007669"/>
    <property type="project" value="InterPro"/>
</dbReference>
<keyword evidence="3" id="KW-0804">Transcription</keyword>
<dbReference type="SUPFAM" id="SSF46894">
    <property type="entry name" value="C-terminal effector domain of the bipartite response regulators"/>
    <property type="match status" value="1"/>
</dbReference>
<evidence type="ECO:0000256" key="3">
    <source>
        <dbReference type="ARBA" id="ARBA00023163"/>
    </source>
</evidence>